<comment type="caution">
    <text evidence="3">The sequence shown here is derived from an EMBL/GenBank/DDBJ whole genome shotgun (WGS) entry which is preliminary data.</text>
</comment>
<dbReference type="InterPro" id="IPR052698">
    <property type="entry name" value="MoCofactor_Util/Proc"/>
</dbReference>
<dbReference type="Pfam" id="PF13478">
    <property type="entry name" value="XdhC_C"/>
    <property type="match status" value="1"/>
</dbReference>
<dbReference type="Gene3D" id="3.40.50.720">
    <property type="entry name" value="NAD(P)-binding Rossmann-like Domain"/>
    <property type="match status" value="1"/>
</dbReference>
<dbReference type="AlphaFoldDB" id="A0A328VQW7"/>
<dbReference type="RefSeq" id="WP_112433177.1">
    <property type="nucleotide sequence ID" value="NZ_MCIF01000002.1"/>
</dbReference>
<dbReference type="Proteomes" id="UP000248706">
    <property type="component" value="Unassembled WGS sequence"/>
</dbReference>
<organism evidence="3 4">
    <name type="scientific">Thermogemmatispora tikiterensis</name>
    <dbReference type="NCBI Taxonomy" id="1825093"/>
    <lineage>
        <taxon>Bacteria</taxon>
        <taxon>Bacillati</taxon>
        <taxon>Chloroflexota</taxon>
        <taxon>Ktedonobacteria</taxon>
        <taxon>Thermogemmatisporales</taxon>
        <taxon>Thermogemmatisporaceae</taxon>
        <taxon>Thermogemmatispora</taxon>
    </lineage>
</organism>
<evidence type="ECO:0000259" key="2">
    <source>
        <dbReference type="Pfam" id="PF13478"/>
    </source>
</evidence>
<dbReference type="InterPro" id="IPR036291">
    <property type="entry name" value="NAD(P)-bd_dom_sf"/>
</dbReference>
<dbReference type="InterPro" id="IPR003777">
    <property type="entry name" value="XdhC_CoxI"/>
</dbReference>
<feature type="domain" description="XdhC Rossmann" evidence="2">
    <location>
        <begin position="95"/>
        <end position="237"/>
    </location>
</feature>
<dbReference type="EMBL" id="MCIF01000002">
    <property type="protein sequence ID" value="RAQ98150.1"/>
    <property type="molecule type" value="Genomic_DNA"/>
</dbReference>
<evidence type="ECO:0000313" key="4">
    <source>
        <dbReference type="Proteomes" id="UP000248706"/>
    </source>
</evidence>
<dbReference type="PANTHER" id="PTHR30388:SF4">
    <property type="entry name" value="MOLYBDENUM COFACTOR INSERTION CHAPERONE PAOD"/>
    <property type="match status" value="1"/>
</dbReference>
<dbReference type="Pfam" id="PF02625">
    <property type="entry name" value="XdhC_CoxI"/>
    <property type="match status" value="1"/>
</dbReference>
<sequence>MSALYEELKQQLAQERGVALATLVRSSSGQGIGAKLLVFPDKSFHGSFGLPELEARVVEDAEQAIWIGEPGTRLYTLGEQTFEVFIEGFPPPPRLIIVGAGHIAIPLTTFARTLGYRVVVIDARAAFATRERFPHADELIVAWPDEVLARMDLNPSTAVAILTHDPKFDEPSLKVVLSRQVGYVGAIGSRKTSQERHERLKQQGLTDEQLSRIHAPIGLNIGAKTPEEMALAIMAEIVASRYGKDRTAILDWTRK</sequence>
<accession>A0A328VQW7</accession>
<protein>
    <submittedName>
        <fullName evidence="3">Xanthine dehydrogenase</fullName>
    </submittedName>
</protein>
<dbReference type="InterPro" id="IPR027051">
    <property type="entry name" value="XdhC_Rossmann_dom"/>
</dbReference>
<reference evidence="3 4" key="1">
    <citation type="submission" date="2016-08" db="EMBL/GenBank/DDBJ databases">
        <title>Analysis of Carbohydrate Active Enzymes in Thermogemmatispora T81 Reveals Carbohydrate Degradation Ability.</title>
        <authorList>
            <person name="Tomazini A."/>
            <person name="Lal S."/>
            <person name="Stott M."/>
            <person name="Henrissat B."/>
            <person name="Polikarpov I."/>
            <person name="Sparling R."/>
            <person name="Levin D.B."/>
        </authorList>
    </citation>
    <scope>NUCLEOTIDE SEQUENCE [LARGE SCALE GENOMIC DNA]</scope>
    <source>
        <strain evidence="3 4">T81</strain>
    </source>
</reference>
<evidence type="ECO:0000259" key="1">
    <source>
        <dbReference type="Pfam" id="PF02625"/>
    </source>
</evidence>
<keyword evidence="4" id="KW-1185">Reference proteome</keyword>
<feature type="domain" description="XdhC- CoxI" evidence="1">
    <location>
        <begin position="12"/>
        <end position="73"/>
    </location>
</feature>
<gene>
    <name evidence="3" type="ORF">A4R35_21595</name>
</gene>
<name>A0A328VQW7_9CHLR</name>
<dbReference type="OrthoDB" id="9773039at2"/>
<dbReference type="PANTHER" id="PTHR30388">
    <property type="entry name" value="ALDEHYDE OXIDOREDUCTASE MOLYBDENUM COFACTOR ASSEMBLY PROTEIN"/>
    <property type="match status" value="1"/>
</dbReference>
<dbReference type="SUPFAM" id="SSF51735">
    <property type="entry name" value="NAD(P)-binding Rossmann-fold domains"/>
    <property type="match status" value="1"/>
</dbReference>
<proteinExistence type="predicted"/>
<evidence type="ECO:0000313" key="3">
    <source>
        <dbReference type="EMBL" id="RAQ98150.1"/>
    </source>
</evidence>